<dbReference type="Proteomes" id="UP000317650">
    <property type="component" value="Chromosome 8"/>
</dbReference>
<feature type="compositionally biased region" description="Basic residues" evidence="1">
    <location>
        <begin position="143"/>
        <end position="152"/>
    </location>
</feature>
<dbReference type="AlphaFoldDB" id="A0A4V6T4Q0"/>
<dbReference type="InterPro" id="IPR056689">
    <property type="entry name" value="DUF7787"/>
</dbReference>
<protein>
    <recommendedName>
        <fullName evidence="2">DUF7787 domain-containing protein</fullName>
    </recommendedName>
</protein>
<keyword evidence="4" id="KW-1185">Reference proteome</keyword>
<sequence length="166" mass="17784">MKGDKAASQLTLEEYAGFFRNSHLRHHLSHDQLNQIVYMHGFLKLHRWQKAFIVDALNSLDLMRPDRSTVQGQVATPVGVALSLEEAKQDIAALGWQECPLGSIITVGTAADAVEAAVPMSVSTSLSHSKPSSAAGGGAQHKSSGKKKRKRMSAAVASQPSLAPQM</sequence>
<feature type="domain" description="DUF7787" evidence="2">
    <location>
        <begin position="8"/>
        <end position="64"/>
    </location>
</feature>
<gene>
    <name evidence="3" type="ORF">C4D60_Mb08t29920</name>
</gene>
<proteinExistence type="predicted"/>
<reference evidence="3 4" key="1">
    <citation type="journal article" date="2019" name="Nat. Plants">
        <title>Genome sequencing of Musa balbisiana reveals subgenome evolution and function divergence in polyploid bananas.</title>
        <authorList>
            <person name="Yao X."/>
        </authorList>
    </citation>
    <scope>NUCLEOTIDE SEQUENCE [LARGE SCALE GENOMIC DNA]</scope>
    <source>
        <strain evidence="4">cv. DH-PKW</strain>
        <tissue evidence="3">Leaves</tissue>
    </source>
</reference>
<dbReference type="Pfam" id="PF25042">
    <property type="entry name" value="DUF7787"/>
    <property type="match status" value="1"/>
</dbReference>
<evidence type="ECO:0000313" key="3">
    <source>
        <dbReference type="EMBL" id="THU70905.1"/>
    </source>
</evidence>
<evidence type="ECO:0000256" key="1">
    <source>
        <dbReference type="SAM" id="MobiDB-lite"/>
    </source>
</evidence>
<feature type="region of interest" description="Disordered" evidence="1">
    <location>
        <begin position="125"/>
        <end position="166"/>
    </location>
</feature>
<dbReference type="PANTHER" id="PTHR35096">
    <property type="entry name" value="BNAA08G28570D PROTEIN"/>
    <property type="match status" value="1"/>
</dbReference>
<evidence type="ECO:0000313" key="4">
    <source>
        <dbReference type="Proteomes" id="UP000317650"/>
    </source>
</evidence>
<comment type="caution">
    <text evidence="3">The sequence shown here is derived from an EMBL/GenBank/DDBJ whole genome shotgun (WGS) entry which is preliminary data.</text>
</comment>
<accession>A0A4V6T4Q0</accession>
<name>A0A4V6T4Q0_MUSBA</name>
<evidence type="ECO:0000259" key="2">
    <source>
        <dbReference type="Pfam" id="PF25042"/>
    </source>
</evidence>
<feature type="compositionally biased region" description="Polar residues" evidence="1">
    <location>
        <begin position="156"/>
        <end position="166"/>
    </location>
</feature>
<organism evidence="3 4">
    <name type="scientific">Musa balbisiana</name>
    <name type="common">Banana</name>
    <dbReference type="NCBI Taxonomy" id="52838"/>
    <lineage>
        <taxon>Eukaryota</taxon>
        <taxon>Viridiplantae</taxon>
        <taxon>Streptophyta</taxon>
        <taxon>Embryophyta</taxon>
        <taxon>Tracheophyta</taxon>
        <taxon>Spermatophyta</taxon>
        <taxon>Magnoliopsida</taxon>
        <taxon>Liliopsida</taxon>
        <taxon>Zingiberales</taxon>
        <taxon>Musaceae</taxon>
        <taxon>Musa</taxon>
    </lineage>
</organism>
<dbReference type="EMBL" id="PYDT01000002">
    <property type="protein sequence ID" value="THU70905.1"/>
    <property type="molecule type" value="Genomic_DNA"/>
</dbReference>
<dbReference type="PANTHER" id="PTHR35096:SF8">
    <property type="entry name" value="OS03G0308600 PROTEIN"/>
    <property type="match status" value="1"/>
</dbReference>